<organism evidence="1 2">
    <name type="scientific">Shewanella sairae</name>
    <dbReference type="NCBI Taxonomy" id="190310"/>
    <lineage>
        <taxon>Bacteria</taxon>
        <taxon>Pseudomonadati</taxon>
        <taxon>Pseudomonadota</taxon>
        <taxon>Gammaproteobacteria</taxon>
        <taxon>Alteromonadales</taxon>
        <taxon>Shewanellaceae</taxon>
        <taxon>Shewanella</taxon>
    </lineage>
</organism>
<dbReference type="RefSeq" id="WP_220780118.1">
    <property type="nucleotide sequence ID" value="NZ_BPEY01000012.1"/>
</dbReference>
<dbReference type="PROSITE" id="PS51257">
    <property type="entry name" value="PROKAR_LIPOPROTEIN"/>
    <property type="match status" value="1"/>
</dbReference>
<evidence type="ECO:0000313" key="1">
    <source>
        <dbReference type="EMBL" id="GIU42839.1"/>
    </source>
</evidence>
<keyword evidence="2" id="KW-1185">Reference proteome</keyword>
<dbReference type="Proteomes" id="UP000887104">
    <property type="component" value="Unassembled WGS sequence"/>
</dbReference>
<proteinExistence type="predicted"/>
<reference evidence="1" key="1">
    <citation type="submission" date="2021-05" db="EMBL/GenBank/DDBJ databases">
        <title>Molecular characterization for Shewanella algae harboring chromosomal blaOXA-55-like strains isolated from clinical and environment sample.</title>
        <authorList>
            <person name="Ohama Y."/>
            <person name="Aoki K."/>
            <person name="Harada S."/>
            <person name="Moriya K."/>
            <person name="Ishii Y."/>
            <person name="Tateda K."/>
        </authorList>
    </citation>
    <scope>NUCLEOTIDE SEQUENCE</scope>
    <source>
        <strain evidence="1">JCM 11563</strain>
    </source>
</reference>
<gene>
    <name evidence="1" type="ORF">TUM4438_10330</name>
</gene>
<accession>A0ABQ4P5V2</accession>
<dbReference type="InterPro" id="IPR022262">
    <property type="entry name" value="Lipoprot_put"/>
</dbReference>
<sequence length="137" mass="15752">MRLTKISLIAVSYLFLYGCSTSQQSTLPQPDTDVKEVWETKMGTGSNDELLQQRSTLRRELSPALLAERQADYTRNSYREIFNQFPRLPNPDVVFYVYPHRNGSMPVPGYSTVFPLYERVHYATPSDAKARMPVGER</sequence>
<comment type="caution">
    <text evidence="1">The sequence shown here is derived from an EMBL/GenBank/DDBJ whole genome shotgun (WGS) entry which is preliminary data.</text>
</comment>
<dbReference type="EMBL" id="BPEY01000012">
    <property type="protein sequence ID" value="GIU42839.1"/>
    <property type="molecule type" value="Genomic_DNA"/>
</dbReference>
<keyword evidence="1" id="KW-0449">Lipoprotein</keyword>
<name>A0ABQ4P5V2_9GAMM</name>
<protein>
    <submittedName>
        <fullName evidence="1">Lipoprotein</fullName>
    </submittedName>
</protein>
<evidence type="ECO:0000313" key="2">
    <source>
        <dbReference type="Proteomes" id="UP000887104"/>
    </source>
</evidence>
<dbReference type="NCBIfam" id="TIGR03751">
    <property type="entry name" value="conj_TIGR03751"/>
    <property type="match status" value="1"/>
</dbReference>